<dbReference type="EMBL" id="OU015566">
    <property type="protein sequence ID" value="CAG5107452.1"/>
    <property type="molecule type" value="Genomic_DNA"/>
</dbReference>
<name>A0ABN7SZ60_OIKDI</name>
<sequence length="258" mass="30423">MTENEGQENTDEYKMNKRQEQMMYWLRYSFKYKRASVRANTGKKIENLDGQVEYFSGKQIIDAIMESEIWGRPNGFQSRENCIAVISFIMSLGTFLRVHKEYKITKENISKKQLSKKKYRLLLNVEEQPPFEDSAEEFYMWNYHPPSRYDLLYAILAIFGSLTFVMYPIWPEKTRQVGYYLGLGGTGFLGLCLGLCLLRSLIYWAIWLLSLGRHHLYILPNLTEDVGFLDSFMPLYSYKRYESKRKKENPVAPGKKNI</sequence>
<reference evidence="12 13" key="1">
    <citation type="submission" date="2021-04" db="EMBL/GenBank/DDBJ databases">
        <authorList>
            <person name="Bliznina A."/>
        </authorList>
    </citation>
    <scope>NUCLEOTIDE SEQUENCE [LARGE SCALE GENOMIC DNA]</scope>
</reference>
<proteinExistence type="inferred from homology"/>
<evidence type="ECO:0000256" key="10">
    <source>
        <dbReference type="ARBA" id="ARBA00023136"/>
    </source>
</evidence>
<evidence type="ECO:0000256" key="3">
    <source>
        <dbReference type="ARBA" id="ARBA00021257"/>
    </source>
</evidence>
<evidence type="ECO:0000256" key="6">
    <source>
        <dbReference type="ARBA" id="ARBA00022824"/>
    </source>
</evidence>
<keyword evidence="8 11" id="KW-1133">Transmembrane helix</keyword>
<evidence type="ECO:0000256" key="7">
    <source>
        <dbReference type="ARBA" id="ARBA00022927"/>
    </source>
</evidence>
<dbReference type="InterPro" id="IPR004728">
    <property type="entry name" value="Sec62"/>
</dbReference>
<evidence type="ECO:0000313" key="12">
    <source>
        <dbReference type="EMBL" id="CAG5107452.1"/>
    </source>
</evidence>
<gene>
    <name evidence="12" type="ORF">OKIOD_LOCUS12094</name>
</gene>
<keyword evidence="5 11" id="KW-0812">Transmembrane</keyword>
<evidence type="ECO:0000256" key="1">
    <source>
        <dbReference type="ARBA" id="ARBA00004477"/>
    </source>
</evidence>
<dbReference type="PANTHER" id="PTHR12443">
    <property type="entry name" value="TRANSLOCATION PROTEIN SEC62"/>
    <property type="match status" value="1"/>
</dbReference>
<comment type="similarity">
    <text evidence="2">Belongs to the SEC62 family.</text>
</comment>
<comment type="subcellular location">
    <subcellularLocation>
        <location evidence="1">Endoplasmic reticulum membrane</location>
        <topology evidence="1">Multi-pass membrane protein</topology>
    </subcellularLocation>
</comment>
<organism evidence="12 13">
    <name type="scientific">Oikopleura dioica</name>
    <name type="common">Tunicate</name>
    <dbReference type="NCBI Taxonomy" id="34765"/>
    <lineage>
        <taxon>Eukaryota</taxon>
        <taxon>Metazoa</taxon>
        <taxon>Chordata</taxon>
        <taxon>Tunicata</taxon>
        <taxon>Appendicularia</taxon>
        <taxon>Copelata</taxon>
        <taxon>Oikopleuridae</taxon>
        <taxon>Oikopleura</taxon>
    </lineage>
</organism>
<protein>
    <recommendedName>
        <fullName evidence="3">Translocation protein SEC62</fullName>
    </recommendedName>
</protein>
<accession>A0ABN7SZ60</accession>
<evidence type="ECO:0000256" key="9">
    <source>
        <dbReference type="ARBA" id="ARBA00023010"/>
    </source>
</evidence>
<evidence type="ECO:0000313" key="13">
    <source>
        <dbReference type="Proteomes" id="UP001158576"/>
    </source>
</evidence>
<dbReference type="Pfam" id="PF03839">
    <property type="entry name" value="Sec62"/>
    <property type="match status" value="1"/>
</dbReference>
<evidence type="ECO:0000256" key="2">
    <source>
        <dbReference type="ARBA" id="ARBA00010604"/>
    </source>
</evidence>
<keyword evidence="6" id="KW-0256">Endoplasmic reticulum</keyword>
<keyword evidence="7" id="KW-0653">Protein transport</keyword>
<dbReference type="Proteomes" id="UP001158576">
    <property type="component" value="Chromosome 1"/>
</dbReference>
<evidence type="ECO:0000256" key="8">
    <source>
        <dbReference type="ARBA" id="ARBA00022989"/>
    </source>
</evidence>
<feature type="transmembrane region" description="Helical" evidence="11">
    <location>
        <begin position="177"/>
        <end position="206"/>
    </location>
</feature>
<evidence type="ECO:0000256" key="11">
    <source>
        <dbReference type="SAM" id="Phobius"/>
    </source>
</evidence>
<evidence type="ECO:0000256" key="4">
    <source>
        <dbReference type="ARBA" id="ARBA00022448"/>
    </source>
</evidence>
<keyword evidence="13" id="KW-1185">Reference proteome</keyword>
<keyword evidence="9" id="KW-0811">Translocation</keyword>
<feature type="transmembrane region" description="Helical" evidence="11">
    <location>
        <begin position="151"/>
        <end position="170"/>
    </location>
</feature>
<dbReference type="PANTHER" id="PTHR12443:SF9">
    <property type="entry name" value="TRANSLOCATION PROTEIN SEC62"/>
    <property type="match status" value="1"/>
</dbReference>
<keyword evidence="10 11" id="KW-0472">Membrane</keyword>
<evidence type="ECO:0000256" key="5">
    <source>
        <dbReference type="ARBA" id="ARBA00022692"/>
    </source>
</evidence>
<keyword evidence="4" id="KW-0813">Transport</keyword>